<proteinExistence type="predicted"/>
<dbReference type="Proteomes" id="UP000037035">
    <property type="component" value="Unassembled WGS sequence"/>
</dbReference>
<evidence type="ECO:0000313" key="1">
    <source>
        <dbReference type="EMBL" id="KNZ55575.1"/>
    </source>
</evidence>
<accession>A0A0L6V621</accession>
<reference evidence="1 2" key="1">
    <citation type="submission" date="2015-08" db="EMBL/GenBank/DDBJ databases">
        <title>Next Generation Sequencing and Analysis of the Genome of Puccinia sorghi L Schw, the Causal Agent of Maize Common Rust.</title>
        <authorList>
            <person name="Rochi L."/>
            <person name="Burguener G."/>
            <person name="Darino M."/>
            <person name="Turjanski A."/>
            <person name="Kreff E."/>
            <person name="Dieguez M.J."/>
            <person name="Sacco F."/>
        </authorList>
    </citation>
    <scope>NUCLEOTIDE SEQUENCE [LARGE SCALE GENOMIC DNA]</scope>
    <source>
        <strain evidence="1 2">RO10H11247</strain>
    </source>
</reference>
<dbReference type="VEuPathDB" id="FungiDB:VP01_2646g1"/>
<comment type="caution">
    <text evidence="1">The sequence shown here is derived from an EMBL/GenBank/DDBJ whole genome shotgun (WGS) entry which is preliminary data.</text>
</comment>
<dbReference type="OrthoDB" id="2512848at2759"/>
<dbReference type="EMBL" id="LAVV01007553">
    <property type="protein sequence ID" value="KNZ55575.1"/>
    <property type="molecule type" value="Genomic_DNA"/>
</dbReference>
<evidence type="ECO:0000313" key="2">
    <source>
        <dbReference type="Proteomes" id="UP000037035"/>
    </source>
</evidence>
<sequence length="106" mass="11949">MVMMNHLRNMMSFPLDFSARGHILVPVSFRMAGGILVLANPLVNTGTMENLIDKLFVPKKKFGLWQHCVPICCIGFDVQEGVGELVTQDWAQIQFLTLHLKPVLLQ</sequence>
<dbReference type="AlphaFoldDB" id="A0A0L6V621"/>
<organism evidence="1 2">
    <name type="scientific">Puccinia sorghi</name>
    <dbReference type="NCBI Taxonomy" id="27349"/>
    <lineage>
        <taxon>Eukaryota</taxon>
        <taxon>Fungi</taxon>
        <taxon>Dikarya</taxon>
        <taxon>Basidiomycota</taxon>
        <taxon>Pucciniomycotina</taxon>
        <taxon>Pucciniomycetes</taxon>
        <taxon>Pucciniales</taxon>
        <taxon>Pucciniaceae</taxon>
        <taxon>Puccinia</taxon>
    </lineage>
</organism>
<gene>
    <name evidence="1" type="ORF">VP01_2646g1</name>
</gene>
<name>A0A0L6V621_9BASI</name>
<keyword evidence="2" id="KW-1185">Reference proteome</keyword>
<protein>
    <submittedName>
        <fullName evidence="1">Uncharacterized protein</fullName>
    </submittedName>
</protein>